<name>A0A0R3T375_RODNA</name>
<sequence length="238" mass="27494">MLSITKSQLQSKCQAISILKQQLEDTRKEADQFRVVSEQLHERYKNLRKALDTEINCPSTEGSQRKLIVNLKVKLNESEMQNRILEAELDHLRKRNSELVEDRLLKLSEQSPLRLCFGTESKHSDTEGRESLISQLEQKNIECKRLKRELELCIDEKQELLLGIVNNSDGECGSEKCRALYQENQMLTRQINRLEADRKLLTQSLAKYQYSSLISSPNVINDGPFESEPRDSQISMPS</sequence>
<evidence type="ECO:0000313" key="6">
    <source>
        <dbReference type="Proteomes" id="UP000278807"/>
    </source>
</evidence>
<reference evidence="5 6" key="2">
    <citation type="submission" date="2018-11" db="EMBL/GenBank/DDBJ databases">
        <authorList>
            <consortium name="Pathogen Informatics"/>
        </authorList>
    </citation>
    <scope>NUCLEOTIDE SEQUENCE [LARGE SCALE GENOMIC DNA]</scope>
</reference>
<dbReference type="PANTHER" id="PTHR21682">
    <property type="entry name" value="COILED-COIL DOMAIN-CONTAINING PROTEIN 149"/>
    <property type="match status" value="1"/>
</dbReference>
<feature type="coiled-coil region" evidence="3">
    <location>
        <begin position="9"/>
        <end position="36"/>
    </location>
</feature>
<dbReference type="Pfam" id="PF09789">
    <property type="entry name" value="CC149"/>
    <property type="match status" value="1"/>
</dbReference>
<keyword evidence="2 3" id="KW-0175">Coiled coil</keyword>
<proteinExistence type="inferred from homology"/>
<dbReference type="EMBL" id="UZAE01000559">
    <property type="protein sequence ID" value="VDN97302.1"/>
    <property type="molecule type" value="Genomic_DNA"/>
</dbReference>
<evidence type="ECO:0000256" key="3">
    <source>
        <dbReference type="SAM" id="Coils"/>
    </source>
</evidence>
<dbReference type="OrthoDB" id="5917629at2759"/>
<dbReference type="PANTHER" id="PTHR21682:SF2">
    <property type="entry name" value="COILED-COIL DOMAIN-CONTAINING PROTEIN 149"/>
    <property type="match status" value="1"/>
</dbReference>
<evidence type="ECO:0000256" key="1">
    <source>
        <dbReference type="ARBA" id="ARBA00005872"/>
    </source>
</evidence>
<protein>
    <submittedName>
        <fullName evidence="7">Coiled-coil domain-containing protein 149</fullName>
    </submittedName>
</protein>
<dbReference type="InterPro" id="IPR019179">
    <property type="entry name" value="CC149"/>
</dbReference>
<evidence type="ECO:0000313" key="7">
    <source>
        <dbReference type="WBParaSite" id="HNAJ_0000144401-mRNA-1"/>
    </source>
</evidence>
<comment type="similarity">
    <text evidence="1">Belongs to the CCDC149 family.</text>
</comment>
<feature type="region of interest" description="Disordered" evidence="4">
    <location>
        <begin position="219"/>
        <end position="238"/>
    </location>
</feature>
<reference evidence="7" key="1">
    <citation type="submission" date="2017-02" db="UniProtKB">
        <authorList>
            <consortium name="WormBaseParasite"/>
        </authorList>
    </citation>
    <scope>IDENTIFICATION</scope>
</reference>
<keyword evidence="6" id="KW-1185">Reference proteome</keyword>
<dbReference type="WBParaSite" id="HNAJ_0000144401-mRNA-1">
    <property type="protein sequence ID" value="HNAJ_0000144401-mRNA-1"/>
    <property type="gene ID" value="HNAJ_0000144401"/>
</dbReference>
<organism evidence="7">
    <name type="scientific">Rodentolepis nana</name>
    <name type="common">Dwarf tapeworm</name>
    <name type="synonym">Hymenolepis nana</name>
    <dbReference type="NCBI Taxonomy" id="102285"/>
    <lineage>
        <taxon>Eukaryota</taxon>
        <taxon>Metazoa</taxon>
        <taxon>Spiralia</taxon>
        <taxon>Lophotrochozoa</taxon>
        <taxon>Platyhelminthes</taxon>
        <taxon>Cestoda</taxon>
        <taxon>Eucestoda</taxon>
        <taxon>Cyclophyllidea</taxon>
        <taxon>Hymenolepididae</taxon>
        <taxon>Rodentolepis</taxon>
    </lineage>
</organism>
<accession>A0A0R3T375</accession>
<gene>
    <name evidence="5" type="ORF">HNAJ_LOCUS1443</name>
</gene>
<dbReference type="Proteomes" id="UP000278807">
    <property type="component" value="Unassembled WGS sequence"/>
</dbReference>
<feature type="coiled-coil region" evidence="3">
    <location>
        <begin position="129"/>
        <end position="204"/>
    </location>
</feature>
<dbReference type="AlphaFoldDB" id="A0A0R3T375"/>
<dbReference type="STRING" id="102285.A0A0R3T375"/>
<evidence type="ECO:0000313" key="5">
    <source>
        <dbReference type="EMBL" id="VDN97302.1"/>
    </source>
</evidence>
<feature type="coiled-coil region" evidence="3">
    <location>
        <begin position="68"/>
        <end position="102"/>
    </location>
</feature>
<evidence type="ECO:0000256" key="4">
    <source>
        <dbReference type="SAM" id="MobiDB-lite"/>
    </source>
</evidence>
<evidence type="ECO:0000256" key="2">
    <source>
        <dbReference type="ARBA" id="ARBA00023054"/>
    </source>
</evidence>